<dbReference type="PANTHER" id="PTHR43283">
    <property type="entry name" value="BETA-LACTAMASE-RELATED"/>
    <property type="match status" value="1"/>
</dbReference>
<proteinExistence type="predicted"/>
<dbReference type="InterPro" id="IPR001466">
    <property type="entry name" value="Beta-lactam-related"/>
</dbReference>
<dbReference type="SUPFAM" id="SSF56601">
    <property type="entry name" value="beta-lactamase/transpeptidase-like"/>
    <property type="match status" value="1"/>
</dbReference>
<reference evidence="2" key="1">
    <citation type="journal article" date="2020" name="Stud. Mycol.">
        <title>101 Dothideomycetes genomes: a test case for predicting lifestyles and emergence of pathogens.</title>
        <authorList>
            <person name="Haridas S."/>
            <person name="Albert R."/>
            <person name="Binder M."/>
            <person name="Bloem J."/>
            <person name="Labutti K."/>
            <person name="Salamov A."/>
            <person name="Andreopoulos B."/>
            <person name="Baker S."/>
            <person name="Barry K."/>
            <person name="Bills G."/>
            <person name="Bluhm B."/>
            <person name="Cannon C."/>
            <person name="Castanera R."/>
            <person name="Culley D."/>
            <person name="Daum C."/>
            <person name="Ezra D."/>
            <person name="Gonzalez J."/>
            <person name="Henrissat B."/>
            <person name="Kuo A."/>
            <person name="Liang C."/>
            <person name="Lipzen A."/>
            <person name="Lutzoni F."/>
            <person name="Magnuson J."/>
            <person name="Mondo S."/>
            <person name="Nolan M."/>
            <person name="Ohm R."/>
            <person name="Pangilinan J."/>
            <person name="Park H.-J."/>
            <person name="Ramirez L."/>
            <person name="Alfaro M."/>
            <person name="Sun H."/>
            <person name="Tritt A."/>
            <person name="Yoshinaga Y."/>
            <person name="Zwiers L.-H."/>
            <person name="Turgeon B."/>
            <person name="Goodwin S."/>
            <person name="Spatafora J."/>
            <person name="Crous P."/>
            <person name="Grigoriev I."/>
        </authorList>
    </citation>
    <scope>NUCLEOTIDE SEQUENCE</scope>
    <source>
        <strain evidence="2">ATCC 74209</strain>
    </source>
</reference>
<evidence type="ECO:0000259" key="1">
    <source>
        <dbReference type="Pfam" id="PF00144"/>
    </source>
</evidence>
<feature type="domain" description="Beta-lactamase-related" evidence="1">
    <location>
        <begin position="20"/>
        <end position="390"/>
    </location>
</feature>
<evidence type="ECO:0000313" key="2">
    <source>
        <dbReference type="EMBL" id="KAF2198081.1"/>
    </source>
</evidence>
<protein>
    <submittedName>
        <fullName evidence="2">Beta-lactamase</fullName>
    </submittedName>
</protein>
<dbReference type="EMBL" id="ML994172">
    <property type="protein sequence ID" value="KAF2198081.1"/>
    <property type="molecule type" value="Genomic_DNA"/>
</dbReference>
<gene>
    <name evidence="2" type="ORF">GQ43DRAFT_474870</name>
</gene>
<sequence length="411" mass="45399">MPLSVQGVRNVKSILDDATKTGAPGLVFLAVDKTGSTLVEHASGTRSVDSKEPMTLETTFWLASMTKIVTAIAILQLVESGKLTLDDADFIHKYAPELAKKKVWVNGRNGEPQEQKSRITMRMLLSHTAGFGYAFFDARVAGLGRPAGIDEFAGDEKDILESPLVNQPGRIWEYGINIDWAGLILERLTGLKLNDYMQANIFQPAGINHVTMFPTPEMRQNLAYMHQRDPDGTLKERDHIFRRALRAESEEEKGRIFNSGGGGLWGRVGEYGKIMSILLNDGKSPQTGAQILQSETVKMMWENQIPEHPDFSRNGPPPPNPLLANHAEEMYPQEGRPPQGWGLSMHLTLAPGATGRGENTGWWCGLANLFWWVDKERGVGGVLASQVLPFGDPKVAPVWGAVEREVYNGLE</sequence>
<dbReference type="Gene3D" id="3.40.710.10">
    <property type="entry name" value="DD-peptidase/beta-lactamase superfamily"/>
    <property type="match status" value="1"/>
</dbReference>
<dbReference type="InterPro" id="IPR012338">
    <property type="entry name" value="Beta-lactam/transpept-like"/>
</dbReference>
<dbReference type="InterPro" id="IPR050789">
    <property type="entry name" value="Diverse_Enzym_Activities"/>
</dbReference>
<dbReference type="Proteomes" id="UP000799536">
    <property type="component" value="Unassembled WGS sequence"/>
</dbReference>
<dbReference type="Pfam" id="PF00144">
    <property type="entry name" value="Beta-lactamase"/>
    <property type="match status" value="1"/>
</dbReference>
<comment type="caution">
    <text evidence="2">The sequence shown here is derived from an EMBL/GenBank/DDBJ whole genome shotgun (WGS) entry which is preliminary data.</text>
</comment>
<accession>A0A9P4MPC1</accession>
<dbReference type="AlphaFoldDB" id="A0A9P4MPC1"/>
<evidence type="ECO:0000313" key="3">
    <source>
        <dbReference type="Proteomes" id="UP000799536"/>
    </source>
</evidence>
<name>A0A9P4MPC1_9PLEO</name>
<dbReference type="OrthoDB" id="428260at2759"/>
<keyword evidence="3" id="KW-1185">Reference proteome</keyword>
<organism evidence="2 3">
    <name type="scientific">Delitschia confertaspora ATCC 74209</name>
    <dbReference type="NCBI Taxonomy" id="1513339"/>
    <lineage>
        <taxon>Eukaryota</taxon>
        <taxon>Fungi</taxon>
        <taxon>Dikarya</taxon>
        <taxon>Ascomycota</taxon>
        <taxon>Pezizomycotina</taxon>
        <taxon>Dothideomycetes</taxon>
        <taxon>Pleosporomycetidae</taxon>
        <taxon>Pleosporales</taxon>
        <taxon>Delitschiaceae</taxon>
        <taxon>Delitschia</taxon>
    </lineage>
</organism>
<dbReference type="PANTHER" id="PTHR43283:SF3">
    <property type="entry name" value="BETA-LACTAMASE FAMILY PROTEIN (AFU_ORTHOLOGUE AFUA_5G07500)"/>
    <property type="match status" value="1"/>
</dbReference>